<dbReference type="EMBL" id="LC625835">
    <property type="protein sequence ID" value="BCU02942.1"/>
    <property type="molecule type" value="Genomic_DNA"/>
</dbReference>
<protein>
    <submittedName>
        <fullName evidence="1">Uncharacterized protein</fullName>
    </submittedName>
</protein>
<reference evidence="1" key="1">
    <citation type="submission" date="2021-04" db="EMBL/GenBank/DDBJ databases">
        <title>Draft Genome Sequence of Pandoravirus japonicus, Isolated from the Sabaishi River of Niigata, Japan.</title>
        <authorList>
            <person name="Hosokawa N."/>
            <person name="Takahashi H."/>
            <person name="Aoki K."/>
            <person name="Takemura M."/>
        </authorList>
    </citation>
    <scope>NUCLEOTIDE SEQUENCE</scope>
</reference>
<proteinExistence type="predicted"/>
<name>A0A811BQ77_9VIRU</name>
<organism evidence="1 2">
    <name type="scientific">Pandoravirus japonicus</name>
    <dbReference type="NCBI Taxonomy" id="2823154"/>
    <lineage>
        <taxon>Viruses</taxon>
        <taxon>Pandoravirus</taxon>
    </lineage>
</organism>
<accession>A0A811BQ77</accession>
<evidence type="ECO:0000313" key="1">
    <source>
        <dbReference type="EMBL" id="BCU02942.1"/>
    </source>
</evidence>
<dbReference type="Proteomes" id="UP001253637">
    <property type="component" value="Segment"/>
</dbReference>
<sequence length="87" mass="9683">MRTMLFRSLMYDYKLTKRAVPLAYEISNDGRTNSGCFFVSTRPARARWTTATSPAILDMSGQTQTAIARPSFSKGSGFFWATAGFDP</sequence>
<evidence type="ECO:0000313" key="2">
    <source>
        <dbReference type="Proteomes" id="UP001253637"/>
    </source>
</evidence>